<dbReference type="Proteomes" id="UP000824890">
    <property type="component" value="Unassembled WGS sequence"/>
</dbReference>
<keyword evidence="2" id="KW-1185">Reference proteome</keyword>
<evidence type="ECO:0000313" key="2">
    <source>
        <dbReference type="Proteomes" id="UP000824890"/>
    </source>
</evidence>
<sequence length="22" mass="2590">MLWLWTCSDPAYGMYGILQGKR</sequence>
<organism evidence="1 2">
    <name type="scientific">Brassica napus</name>
    <name type="common">Rape</name>
    <dbReference type="NCBI Taxonomy" id="3708"/>
    <lineage>
        <taxon>Eukaryota</taxon>
        <taxon>Viridiplantae</taxon>
        <taxon>Streptophyta</taxon>
        <taxon>Embryophyta</taxon>
        <taxon>Tracheophyta</taxon>
        <taxon>Spermatophyta</taxon>
        <taxon>Magnoliopsida</taxon>
        <taxon>eudicotyledons</taxon>
        <taxon>Gunneridae</taxon>
        <taxon>Pentapetalae</taxon>
        <taxon>rosids</taxon>
        <taxon>malvids</taxon>
        <taxon>Brassicales</taxon>
        <taxon>Brassicaceae</taxon>
        <taxon>Brassiceae</taxon>
        <taxon>Brassica</taxon>
    </lineage>
</organism>
<gene>
    <name evidence="1" type="ORF">HID58_086540</name>
</gene>
<comment type="caution">
    <text evidence="1">The sequence shown here is derived from an EMBL/GenBank/DDBJ whole genome shotgun (WGS) entry which is preliminary data.</text>
</comment>
<dbReference type="EMBL" id="JAGKQM010000019">
    <property type="protein sequence ID" value="KAH0858279.1"/>
    <property type="molecule type" value="Genomic_DNA"/>
</dbReference>
<name>A0ABQ7XQV6_BRANA</name>
<proteinExistence type="predicted"/>
<feature type="non-terminal residue" evidence="1">
    <location>
        <position position="22"/>
    </location>
</feature>
<reference evidence="1 2" key="1">
    <citation type="submission" date="2021-05" db="EMBL/GenBank/DDBJ databases">
        <title>Genome Assembly of Synthetic Allotetraploid Brassica napus Reveals Homoeologous Exchanges between Subgenomes.</title>
        <authorList>
            <person name="Davis J.T."/>
        </authorList>
    </citation>
    <scope>NUCLEOTIDE SEQUENCE [LARGE SCALE GENOMIC DNA]</scope>
    <source>
        <strain evidence="2">cv. Da-Ae</strain>
        <tissue evidence="1">Seedling</tissue>
    </source>
</reference>
<evidence type="ECO:0000313" key="1">
    <source>
        <dbReference type="EMBL" id="KAH0858279.1"/>
    </source>
</evidence>
<protein>
    <submittedName>
        <fullName evidence="1">Uncharacterized protein</fullName>
    </submittedName>
</protein>
<accession>A0ABQ7XQV6</accession>